<dbReference type="Proteomes" id="UP000539350">
    <property type="component" value="Unassembled WGS sequence"/>
</dbReference>
<evidence type="ECO:0000256" key="1">
    <source>
        <dbReference type="ARBA" id="ARBA00022475"/>
    </source>
</evidence>
<reference evidence="6 7" key="1">
    <citation type="submission" date="2020-07" db="EMBL/GenBank/DDBJ databases">
        <title>Halieaceae bacterium, F7430, whole genome shotgun sequencing project.</title>
        <authorList>
            <person name="Jiang S."/>
            <person name="Liu Z.W."/>
            <person name="Du Z.J."/>
        </authorList>
    </citation>
    <scope>NUCLEOTIDE SEQUENCE [LARGE SCALE GENOMIC DNA]</scope>
    <source>
        <strain evidence="6 7">F7430</strain>
    </source>
</reference>
<dbReference type="GO" id="GO:0015221">
    <property type="term" value="F:lipopolysaccharide transmembrane transporter activity"/>
    <property type="evidence" value="ECO:0007669"/>
    <property type="project" value="InterPro"/>
</dbReference>
<keyword evidence="4" id="KW-1133">Transmembrane helix</keyword>
<dbReference type="GO" id="GO:0030288">
    <property type="term" value="C:outer membrane-bounded periplasmic space"/>
    <property type="evidence" value="ECO:0007669"/>
    <property type="project" value="TreeGrafter"/>
</dbReference>
<evidence type="ECO:0000256" key="2">
    <source>
        <dbReference type="ARBA" id="ARBA00022519"/>
    </source>
</evidence>
<keyword evidence="3" id="KW-0812">Transmembrane</keyword>
<dbReference type="PANTHER" id="PTHR37481">
    <property type="entry name" value="LIPOPOLYSACCHARIDE EXPORT SYSTEM PROTEIN LPTC"/>
    <property type="match status" value="1"/>
</dbReference>
<proteinExistence type="predicted"/>
<comment type="caution">
    <text evidence="6">The sequence shown here is derived from an EMBL/GenBank/DDBJ whole genome shotgun (WGS) entry which is preliminary data.</text>
</comment>
<dbReference type="Gene3D" id="2.60.450.10">
    <property type="entry name" value="Lipopolysaccharide (LPS) transport protein A like domain"/>
    <property type="match status" value="1"/>
</dbReference>
<keyword evidence="7" id="KW-1185">Reference proteome</keyword>
<name>A0A7W2TW20_9GAMM</name>
<evidence type="ECO:0000256" key="4">
    <source>
        <dbReference type="ARBA" id="ARBA00022989"/>
    </source>
</evidence>
<evidence type="ECO:0000313" key="7">
    <source>
        <dbReference type="Proteomes" id="UP000539350"/>
    </source>
</evidence>
<keyword evidence="2" id="KW-0997">Cell inner membrane</keyword>
<keyword evidence="5" id="KW-0472">Membrane</keyword>
<dbReference type="EMBL" id="JACFXU010000014">
    <property type="protein sequence ID" value="MBA6412992.1"/>
    <property type="molecule type" value="Genomic_DNA"/>
</dbReference>
<dbReference type="Pfam" id="PF06835">
    <property type="entry name" value="LptC"/>
    <property type="match status" value="1"/>
</dbReference>
<organism evidence="6 7">
    <name type="scientific">Sediminihaliea albiluteola</name>
    <dbReference type="NCBI Taxonomy" id="2758564"/>
    <lineage>
        <taxon>Bacteria</taxon>
        <taxon>Pseudomonadati</taxon>
        <taxon>Pseudomonadota</taxon>
        <taxon>Gammaproteobacteria</taxon>
        <taxon>Cellvibrionales</taxon>
        <taxon>Halieaceae</taxon>
        <taxon>Sediminihaliea</taxon>
    </lineage>
</organism>
<dbReference type="PANTHER" id="PTHR37481:SF1">
    <property type="entry name" value="LIPOPOLYSACCHARIDE EXPORT SYSTEM PROTEIN LPTC"/>
    <property type="match status" value="1"/>
</dbReference>
<keyword evidence="1" id="KW-1003">Cell membrane</keyword>
<dbReference type="GO" id="GO:0005886">
    <property type="term" value="C:plasma membrane"/>
    <property type="evidence" value="ECO:0007669"/>
    <property type="project" value="InterPro"/>
</dbReference>
<dbReference type="RefSeq" id="WP_182171446.1">
    <property type="nucleotide sequence ID" value="NZ_JACFXU010000014.1"/>
</dbReference>
<protein>
    <submittedName>
        <fullName evidence="6">LPS export ABC transporter periplasmic protein LptC</fullName>
    </submittedName>
</protein>
<dbReference type="InterPro" id="IPR010664">
    <property type="entry name" value="LipoPS_assembly_LptC-rel"/>
</dbReference>
<dbReference type="InterPro" id="IPR026265">
    <property type="entry name" value="LptC"/>
</dbReference>
<dbReference type="InterPro" id="IPR052363">
    <property type="entry name" value="LPS_export_LptC"/>
</dbReference>
<dbReference type="GO" id="GO:0017089">
    <property type="term" value="F:glycolipid transfer activity"/>
    <property type="evidence" value="ECO:0007669"/>
    <property type="project" value="TreeGrafter"/>
</dbReference>
<sequence>MQKTVLQLLLAIAALLAAGLYWTPGADPSADPAVMKRQMALAQTYLEETRSWEYSDSGELSQILEAQRAEFFKRRNVSELEQPRFYSHDGNDRSWSASAEWGRYRHAAGILNLQDSVVLHNDQTGGTLESAAMTLNVNNNTARSKVPVTITQGDSNIRADGMVADLNRERIVMSPNVESIYVQAQP</sequence>
<dbReference type="AlphaFoldDB" id="A0A7W2TW20"/>
<gene>
    <name evidence="6" type="primary">lptC</name>
    <name evidence="6" type="ORF">H2508_07695</name>
</gene>
<evidence type="ECO:0000256" key="3">
    <source>
        <dbReference type="ARBA" id="ARBA00022692"/>
    </source>
</evidence>
<evidence type="ECO:0000313" key="6">
    <source>
        <dbReference type="EMBL" id="MBA6412992.1"/>
    </source>
</evidence>
<evidence type="ECO:0000256" key="5">
    <source>
        <dbReference type="ARBA" id="ARBA00023136"/>
    </source>
</evidence>
<accession>A0A7W2TW20</accession>
<dbReference type="NCBIfam" id="TIGR04409">
    <property type="entry name" value="LptC_YrbK"/>
    <property type="match status" value="1"/>
</dbReference>